<feature type="compositionally biased region" description="Acidic residues" evidence="15">
    <location>
        <begin position="545"/>
        <end position="555"/>
    </location>
</feature>
<feature type="domain" description="UvrD-like helicase C-terminal" evidence="17">
    <location>
        <begin position="524"/>
        <end position="818"/>
    </location>
</feature>
<dbReference type="GO" id="GO:0005829">
    <property type="term" value="C:cytosol"/>
    <property type="evidence" value="ECO:0007669"/>
    <property type="project" value="TreeGrafter"/>
</dbReference>
<evidence type="ECO:0000256" key="1">
    <source>
        <dbReference type="ARBA" id="ARBA00022722"/>
    </source>
</evidence>
<feature type="domain" description="UvrD-like helicase ATP-binding" evidence="16">
    <location>
        <begin position="10"/>
        <end position="485"/>
    </location>
</feature>
<evidence type="ECO:0000256" key="14">
    <source>
        <dbReference type="PROSITE-ProRule" id="PRU00560"/>
    </source>
</evidence>
<dbReference type="InterPro" id="IPR014016">
    <property type="entry name" value="UvrD-like_ATP-bd"/>
</dbReference>
<keyword evidence="3 13" id="KW-0227">DNA damage</keyword>
<dbReference type="Gene3D" id="3.40.50.300">
    <property type="entry name" value="P-loop containing nucleotide triphosphate hydrolases"/>
    <property type="match status" value="4"/>
</dbReference>
<dbReference type="Pfam" id="PF13361">
    <property type="entry name" value="UvrD_C"/>
    <property type="match status" value="1"/>
</dbReference>
<evidence type="ECO:0000256" key="3">
    <source>
        <dbReference type="ARBA" id="ARBA00022763"/>
    </source>
</evidence>
<evidence type="ECO:0000259" key="16">
    <source>
        <dbReference type="PROSITE" id="PS51198"/>
    </source>
</evidence>
<evidence type="ECO:0000256" key="4">
    <source>
        <dbReference type="ARBA" id="ARBA00022801"/>
    </source>
</evidence>
<dbReference type="GO" id="GO:0005524">
    <property type="term" value="F:ATP binding"/>
    <property type="evidence" value="ECO:0007669"/>
    <property type="project" value="UniProtKB-UniRule"/>
</dbReference>
<keyword evidence="2 13" id="KW-0547">Nucleotide-binding</keyword>
<dbReference type="Gene3D" id="1.10.274.50">
    <property type="match status" value="1"/>
</dbReference>
<evidence type="ECO:0000256" key="7">
    <source>
        <dbReference type="ARBA" id="ARBA00022840"/>
    </source>
</evidence>
<evidence type="ECO:0000259" key="17">
    <source>
        <dbReference type="PROSITE" id="PS51217"/>
    </source>
</evidence>
<keyword evidence="10 13" id="KW-0413">Isomerase</keyword>
<dbReference type="PROSITE" id="PS51198">
    <property type="entry name" value="UVRD_HELICASE_ATP_BIND"/>
    <property type="match status" value="1"/>
</dbReference>
<dbReference type="GO" id="GO:0008408">
    <property type="term" value="F:3'-5' exonuclease activity"/>
    <property type="evidence" value="ECO:0007669"/>
    <property type="project" value="UniProtKB-UniRule"/>
</dbReference>
<evidence type="ECO:0000256" key="9">
    <source>
        <dbReference type="ARBA" id="ARBA00023204"/>
    </source>
</evidence>
<keyword evidence="4 13" id="KW-0378">Hydrolase</keyword>
<dbReference type="GO" id="GO:0033202">
    <property type="term" value="C:DNA helicase complex"/>
    <property type="evidence" value="ECO:0007669"/>
    <property type="project" value="TreeGrafter"/>
</dbReference>
<comment type="catalytic activity">
    <reaction evidence="11 13">
        <text>Couples ATP hydrolysis with the unwinding of duplex DNA by translocating in the 3'-5' direction.</text>
        <dbReference type="EC" id="5.6.2.4"/>
    </reaction>
</comment>
<keyword evidence="6 13" id="KW-0269">Exonuclease</keyword>
<evidence type="ECO:0000256" key="13">
    <source>
        <dbReference type="HAMAP-Rule" id="MF_01451"/>
    </source>
</evidence>
<comment type="subunit">
    <text evidence="13">Heterodimer of AddA and AddB/RexB.</text>
</comment>
<dbReference type="InterPro" id="IPR011604">
    <property type="entry name" value="PDDEXK-like_dom_sf"/>
</dbReference>
<dbReference type="SUPFAM" id="SSF52540">
    <property type="entry name" value="P-loop containing nucleoside triphosphate hydrolases"/>
    <property type="match status" value="1"/>
</dbReference>
<dbReference type="PANTHER" id="PTHR11070">
    <property type="entry name" value="UVRD / RECB / PCRA DNA HELICASE FAMILY MEMBER"/>
    <property type="match status" value="1"/>
</dbReference>
<evidence type="ECO:0000313" key="19">
    <source>
        <dbReference type="Proteomes" id="UP001209318"/>
    </source>
</evidence>
<dbReference type="Pfam" id="PF00580">
    <property type="entry name" value="UvrD-helicase"/>
    <property type="match status" value="1"/>
</dbReference>
<keyword evidence="5 13" id="KW-0347">Helicase</keyword>
<evidence type="ECO:0000256" key="11">
    <source>
        <dbReference type="ARBA" id="ARBA00034617"/>
    </source>
</evidence>
<evidence type="ECO:0000256" key="15">
    <source>
        <dbReference type="SAM" id="MobiDB-lite"/>
    </source>
</evidence>
<dbReference type="EMBL" id="JAOUSF010000001">
    <property type="protein sequence ID" value="MCU9612478.1"/>
    <property type="molecule type" value="Genomic_DNA"/>
</dbReference>
<dbReference type="HAMAP" id="MF_01451">
    <property type="entry name" value="AddA"/>
    <property type="match status" value="1"/>
</dbReference>
<keyword evidence="9 13" id="KW-0234">DNA repair</keyword>
<dbReference type="Pfam" id="PF12705">
    <property type="entry name" value="PDDEXK_1"/>
    <property type="match status" value="1"/>
</dbReference>
<dbReference type="EC" id="5.6.2.4" evidence="13"/>
<keyword evidence="1 13" id="KW-0540">Nuclease</keyword>
<evidence type="ECO:0000313" key="18">
    <source>
        <dbReference type="EMBL" id="MCU9612478.1"/>
    </source>
</evidence>
<dbReference type="GO" id="GO:0003690">
    <property type="term" value="F:double-stranded DNA binding"/>
    <property type="evidence" value="ECO:0007669"/>
    <property type="project" value="UniProtKB-UniRule"/>
</dbReference>
<dbReference type="SUPFAM" id="SSF52980">
    <property type="entry name" value="Restriction endonuclease-like"/>
    <property type="match status" value="1"/>
</dbReference>
<evidence type="ECO:0000256" key="12">
    <source>
        <dbReference type="ARBA" id="ARBA00048988"/>
    </source>
</evidence>
<dbReference type="EC" id="3.1.-.-" evidence="13"/>
<dbReference type="PANTHER" id="PTHR11070:SF48">
    <property type="entry name" value="ATP-DEPENDENT HELICASE_NUCLEASE SUBUNIT A"/>
    <property type="match status" value="1"/>
</dbReference>
<gene>
    <name evidence="13 18" type="primary">addA</name>
    <name evidence="18" type="ORF">OEV98_02730</name>
</gene>
<dbReference type="Proteomes" id="UP001209318">
    <property type="component" value="Unassembled WGS sequence"/>
</dbReference>
<comment type="function">
    <text evidence="13">The heterodimer acts as both an ATP-dependent DNA helicase and an ATP-dependent, dual-direction single-stranded exonuclease. Recognizes the chi site generating a DNA molecule suitable for the initiation of homologous recombination. The AddA nuclease domain is required for chi fragment generation; this subunit has the helicase and 3' -&gt; 5' nuclease activities.</text>
</comment>
<sequence>MTIPMKPIDVTWTDDQWRAIHAGGSDILVAAAAGSGKTAVLVERIIQKVLNEDDPINVDELLVATFTNASAAEMRHRIGVALEKEISKNPYSHHLRKQLSLLNNASISTLHSFCLNVVKKYYYLIDIDPGFRIADKTESLLLKDEAVEGLLEEEYGKPNNEAFFQVVDIFTNDRSDAGLQKLILTLYEFSRSNPDPEQWLRDLIAVYDVSMGQSIEELPFIKPLLFDIELQLTEARRLFENGYEMTKLPGGPDKRAENFLDDIAIVDQLMDAKNESFVALYERFQNYSFSKLKTCRGDEYDKDLVEQSKVIRDEGKTIIQKLKDELFSRKPESFVKDLQEMKQPVATLIDLVRAFASRFEHLKKDKGLVDFSDLEHFAIQILGKKDKRTGEIVPSETALQYRNQFKEVYIDEYQDTNMVQETILHLVKRPSEVSGNLFMVGDVKQSIYRFRLAEPNLFLAKYLRFTKDGNNSGLRIDLAQNFRSRSEVLDGTNFLFKQLMGISVGEIAYDEAAELKKGAPYPETEDYPIELAIIHKDNGEKETDGDLEDNEEETDAFSKEELEQSQMESRFVARKIQDLMDKKQQVFDPKTKSYRPLQYKDIVILLRSFTWAPQFIEEFKEAGIPSYANISTGYFNAAEVSVMVSLLKVIDNPYQDIPLAAVLRSPIFGLTEEELAQIRIHAKKVSYYEAVKSFLMLHVNTELETVIQEKLSLFANQLKAWRTMARQGALADLIWQLYRDTKFYDYVGGLPGGKQRQANLRALYDRARAYEATSFRGLFRFLRFIEKMQDRGEDLGVARSLGEQEDVVRIMTIHSSKGLEFPVVFIAGLNRKFNMMDLRKAYLFDKDYGFATNYFNPEKQITYPSLFNMAIVRKKRLELVAEEMRVLYVALTRAKEKLYLVGSTKQLDKLLDKWQKHLAINSWLLADYDRMKSDNYLDWVGPALIRHRDSDLLRLERNSENERYNLAIWNHPSKWKVLLVNEQEMAGGQLLNESEEEQFLELVKKAEPVPFESENRGKLIHQLTWKYAHQQATESRSKQSVSELKRAKEIQDFQSGEDIVRTFKKPIITRPKFLQEKKLTPAERGTAMHMVMQHIDLTKMPTKSSIQEQIAQMQAKELLTLEEAAVIDIEEILALFDTKLGIRLLKAHWMKRELPFSFSLSSSEIYSDWKESEEPVFIQGIIDCLFKDEEGLVLLDFKTDQITNRFPGGFTEAEPVLLARYKTQMELYKRAIESILKEPLHETYLFFFDGGHLLSVNE</sequence>
<comment type="catalytic activity">
    <reaction evidence="12 13">
        <text>ATP + H2O = ADP + phosphate + H(+)</text>
        <dbReference type="Rhea" id="RHEA:13065"/>
        <dbReference type="ChEBI" id="CHEBI:15377"/>
        <dbReference type="ChEBI" id="CHEBI:15378"/>
        <dbReference type="ChEBI" id="CHEBI:30616"/>
        <dbReference type="ChEBI" id="CHEBI:43474"/>
        <dbReference type="ChEBI" id="CHEBI:456216"/>
        <dbReference type="EC" id="5.6.2.4"/>
    </reaction>
</comment>
<dbReference type="AlphaFoldDB" id="A0AAE3LS87"/>
<dbReference type="InterPro" id="IPR000212">
    <property type="entry name" value="DNA_helicase_UvrD/REP"/>
</dbReference>
<organism evidence="18 19">
    <name type="scientific">Perspicuibacillus lycopersici</name>
    <dbReference type="NCBI Taxonomy" id="1325689"/>
    <lineage>
        <taxon>Bacteria</taxon>
        <taxon>Bacillati</taxon>
        <taxon>Bacillota</taxon>
        <taxon>Bacilli</taxon>
        <taxon>Bacillales</taxon>
        <taxon>Bacillaceae</taxon>
        <taxon>Perspicuibacillus</taxon>
    </lineage>
</organism>
<dbReference type="NCBIfam" id="TIGR02785">
    <property type="entry name" value="addA_Gpos"/>
    <property type="match status" value="1"/>
</dbReference>
<dbReference type="RefSeq" id="WP_263071653.1">
    <property type="nucleotide sequence ID" value="NZ_JAOUSF010000001.1"/>
</dbReference>
<keyword evidence="19" id="KW-1185">Reference proteome</keyword>
<dbReference type="Gene3D" id="3.90.320.10">
    <property type="match status" value="1"/>
</dbReference>
<name>A0AAE3LS87_9BACI</name>
<dbReference type="InterPro" id="IPR014152">
    <property type="entry name" value="AddA"/>
</dbReference>
<reference evidence="18" key="1">
    <citation type="submission" date="2022-10" db="EMBL/GenBank/DDBJ databases">
        <title>Description of Fervidibacillus gen. nov. in the family Fervidibacillaceae fam. nov. with two species, Fervidibacillus albus sp. nov., and Fervidibacillus halotolerans sp. nov., isolated from tidal flat sediments.</title>
        <authorList>
            <person name="Kwon K.K."/>
            <person name="Yang S.-H."/>
        </authorList>
    </citation>
    <scope>NUCLEOTIDE SEQUENCE</scope>
    <source>
        <strain evidence="18">JCM 19140</strain>
    </source>
</reference>
<feature type="binding site" evidence="14">
    <location>
        <begin position="31"/>
        <end position="38"/>
    </location>
    <ligand>
        <name>ATP</name>
        <dbReference type="ChEBI" id="CHEBI:30616"/>
    </ligand>
</feature>
<dbReference type="InterPro" id="IPR014017">
    <property type="entry name" value="DNA_helicase_UvrD-like_C"/>
</dbReference>
<dbReference type="InterPro" id="IPR027417">
    <property type="entry name" value="P-loop_NTPase"/>
</dbReference>
<keyword evidence="8 13" id="KW-0238">DNA-binding</keyword>
<protein>
    <recommendedName>
        <fullName evidence="13">ATP-dependent helicase/nuclease subunit A</fullName>
        <ecNumber evidence="13">3.1.-.-</ecNumber>
        <ecNumber evidence="13">5.6.2.4</ecNumber>
    </recommendedName>
    <alternativeName>
        <fullName evidence="13">ATP-dependent helicase/nuclease AddA</fullName>
    </alternativeName>
    <alternativeName>
        <fullName evidence="13">DNA 3'-5' helicase AddA</fullName>
    </alternativeName>
</protein>
<proteinExistence type="inferred from homology"/>
<comment type="similarity">
    <text evidence="13">Belongs to the helicase family. AddA subfamily.</text>
</comment>
<accession>A0AAE3LS87</accession>
<dbReference type="PROSITE" id="PS51217">
    <property type="entry name" value="UVRD_HELICASE_CTER"/>
    <property type="match status" value="1"/>
</dbReference>
<keyword evidence="7 13" id="KW-0067">ATP-binding</keyword>
<evidence type="ECO:0000256" key="2">
    <source>
        <dbReference type="ARBA" id="ARBA00022741"/>
    </source>
</evidence>
<evidence type="ECO:0000256" key="10">
    <source>
        <dbReference type="ARBA" id="ARBA00023235"/>
    </source>
</evidence>
<dbReference type="GO" id="GO:0000724">
    <property type="term" value="P:double-strand break repair via homologous recombination"/>
    <property type="evidence" value="ECO:0007669"/>
    <property type="project" value="UniProtKB-UniRule"/>
</dbReference>
<evidence type="ECO:0000256" key="6">
    <source>
        <dbReference type="ARBA" id="ARBA00022839"/>
    </source>
</evidence>
<dbReference type="InterPro" id="IPR011335">
    <property type="entry name" value="Restrct_endonuc-II-like"/>
</dbReference>
<comment type="cofactor">
    <cofactor evidence="13">
        <name>Mg(2+)</name>
        <dbReference type="ChEBI" id="CHEBI:18420"/>
    </cofactor>
</comment>
<dbReference type="FunFam" id="3.40.50.300:FF:001236">
    <property type="entry name" value="ATP-dependent helicase/nuclease subunit A"/>
    <property type="match status" value="1"/>
</dbReference>
<evidence type="ECO:0000256" key="5">
    <source>
        <dbReference type="ARBA" id="ARBA00022806"/>
    </source>
</evidence>
<dbReference type="GO" id="GO:0043138">
    <property type="term" value="F:3'-5' DNA helicase activity"/>
    <property type="evidence" value="ECO:0007669"/>
    <property type="project" value="UniProtKB-UniRule"/>
</dbReference>
<comment type="caution">
    <text evidence="18">The sequence shown here is derived from an EMBL/GenBank/DDBJ whole genome shotgun (WGS) entry which is preliminary data.</text>
</comment>
<evidence type="ECO:0000256" key="8">
    <source>
        <dbReference type="ARBA" id="ARBA00023125"/>
    </source>
</evidence>
<dbReference type="CDD" id="cd18807">
    <property type="entry name" value="SF1_C_UvrD"/>
    <property type="match status" value="1"/>
</dbReference>
<dbReference type="InterPro" id="IPR038726">
    <property type="entry name" value="PDDEXK_AddAB-type"/>
</dbReference>
<feature type="region of interest" description="Disordered" evidence="15">
    <location>
        <begin position="540"/>
        <end position="561"/>
    </location>
</feature>